<feature type="region of interest" description="Disordered" evidence="11">
    <location>
        <begin position="1"/>
        <end position="39"/>
    </location>
</feature>
<evidence type="ECO:0000256" key="10">
    <source>
        <dbReference type="ARBA" id="ARBA00049348"/>
    </source>
</evidence>
<comment type="catalytic activity">
    <reaction evidence="10">
        <text>a 6-O-methyl-2'-deoxyguanosine in DNA + L-cysteinyl-[protein] = S-methyl-L-cysteinyl-[protein] + a 2'-deoxyguanosine in DNA</text>
        <dbReference type="Rhea" id="RHEA:24000"/>
        <dbReference type="Rhea" id="RHEA-COMP:10131"/>
        <dbReference type="Rhea" id="RHEA-COMP:10132"/>
        <dbReference type="Rhea" id="RHEA-COMP:11367"/>
        <dbReference type="Rhea" id="RHEA-COMP:11368"/>
        <dbReference type="ChEBI" id="CHEBI:29950"/>
        <dbReference type="ChEBI" id="CHEBI:82612"/>
        <dbReference type="ChEBI" id="CHEBI:85445"/>
        <dbReference type="ChEBI" id="CHEBI:85448"/>
        <dbReference type="EC" id="2.1.1.63"/>
    </reaction>
</comment>
<dbReference type="GO" id="GO:0003908">
    <property type="term" value="F:methylated-DNA-[protein]-cysteine S-methyltransferase activity"/>
    <property type="evidence" value="ECO:0007669"/>
    <property type="project" value="UniProtKB-EC"/>
</dbReference>
<keyword evidence="5 13" id="KW-0808">Transferase</keyword>
<dbReference type="PROSITE" id="PS01124">
    <property type="entry name" value="HTH_ARAC_FAMILY_2"/>
    <property type="match status" value="1"/>
</dbReference>
<protein>
    <recommendedName>
        <fullName evidence="3">methylated-DNA--[protein]-cysteine S-methyltransferase</fullName>
        <ecNumber evidence="3">2.1.1.63</ecNumber>
    </recommendedName>
</protein>
<sequence>MFETMTETQDAKTEGRPAAIADRASAPTAHGEVLRSEAGGSREAADYDLVRRAIERISLDYREQPSLAELARRLEVDEEGLVTLFRRWCGLTPKSFLQAVTLDHARRLLSDGLPLLDAAFEVGLSGPSRLHDLFVKHEALSPGAYKAKGEGLSLVYGFHETPFGLAIVTASERGLAGIGFAEDGEEGRAAALADMRRRWPRAAFREDQSLTAPYRKRVFEPGAWRAETPLRVVLIGTDFEVRVWEALSEIPFGTATTYSAIAARIGAPKAARAVGAAVGRNPISFVVPCHRVVGRTGALTGYHWGLTRKRAMLGWESGVLARE</sequence>
<proteinExistence type="inferred from homology"/>
<dbReference type="InterPro" id="IPR036388">
    <property type="entry name" value="WH-like_DNA-bd_sf"/>
</dbReference>
<dbReference type="CDD" id="cd06445">
    <property type="entry name" value="ATase"/>
    <property type="match status" value="1"/>
</dbReference>
<dbReference type="InterPro" id="IPR001497">
    <property type="entry name" value="MethylDNA_cys_MeTrfase_AS"/>
</dbReference>
<keyword evidence="9" id="KW-0234">DNA repair</keyword>
<evidence type="ECO:0000256" key="7">
    <source>
        <dbReference type="ARBA" id="ARBA00023015"/>
    </source>
</evidence>
<dbReference type="GO" id="GO:0032259">
    <property type="term" value="P:methylation"/>
    <property type="evidence" value="ECO:0007669"/>
    <property type="project" value="UniProtKB-KW"/>
</dbReference>
<dbReference type="EMBL" id="QURL01000003">
    <property type="protein sequence ID" value="RFC64067.1"/>
    <property type="molecule type" value="Genomic_DNA"/>
</dbReference>
<dbReference type="PANTHER" id="PTHR10815">
    <property type="entry name" value="METHYLATED-DNA--PROTEIN-CYSTEINE METHYLTRANSFERASE"/>
    <property type="match status" value="1"/>
</dbReference>
<dbReference type="AlphaFoldDB" id="A0A371X4D5"/>
<keyword evidence="6" id="KW-0227">DNA damage</keyword>
<dbReference type="NCBIfam" id="TIGR00589">
    <property type="entry name" value="ogt"/>
    <property type="match status" value="1"/>
</dbReference>
<dbReference type="Gene3D" id="1.10.10.10">
    <property type="entry name" value="Winged helix-like DNA-binding domain superfamily/Winged helix DNA-binding domain"/>
    <property type="match status" value="1"/>
</dbReference>
<dbReference type="GO" id="GO:0006281">
    <property type="term" value="P:DNA repair"/>
    <property type="evidence" value="ECO:0007669"/>
    <property type="project" value="UniProtKB-KW"/>
</dbReference>
<dbReference type="SUPFAM" id="SSF46689">
    <property type="entry name" value="Homeodomain-like"/>
    <property type="match status" value="1"/>
</dbReference>
<dbReference type="Gene3D" id="3.30.160.70">
    <property type="entry name" value="Methylated DNA-protein cysteine methyltransferase domain"/>
    <property type="match status" value="1"/>
</dbReference>
<evidence type="ECO:0000313" key="13">
    <source>
        <dbReference type="EMBL" id="RFC64067.1"/>
    </source>
</evidence>
<evidence type="ECO:0000259" key="12">
    <source>
        <dbReference type="PROSITE" id="PS01124"/>
    </source>
</evidence>
<comment type="similarity">
    <text evidence="2">Belongs to the MGMT family.</text>
</comment>
<dbReference type="InterPro" id="IPR036217">
    <property type="entry name" value="MethylDNA_cys_MeTrfase_DNAb"/>
</dbReference>
<comment type="catalytic activity">
    <reaction evidence="1">
        <text>a 4-O-methyl-thymidine in DNA + L-cysteinyl-[protein] = a thymidine in DNA + S-methyl-L-cysteinyl-[protein]</text>
        <dbReference type="Rhea" id="RHEA:53428"/>
        <dbReference type="Rhea" id="RHEA-COMP:10131"/>
        <dbReference type="Rhea" id="RHEA-COMP:10132"/>
        <dbReference type="Rhea" id="RHEA-COMP:13555"/>
        <dbReference type="Rhea" id="RHEA-COMP:13556"/>
        <dbReference type="ChEBI" id="CHEBI:29950"/>
        <dbReference type="ChEBI" id="CHEBI:82612"/>
        <dbReference type="ChEBI" id="CHEBI:137386"/>
        <dbReference type="ChEBI" id="CHEBI:137387"/>
        <dbReference type="EC" id="2.1.1.63"/>
    </reaction>
</comment>
<feature type="domain" description="HTH araC/xylS-type" evidence="12">
    <location>
        <begin position="51"/>
        <end position="148"/>
    </location>
</feature>
<evidence type="ECO:0000256" key="1">
    <source>
        <dbReference type="ARBA" id="ARBA00001286"/>
    </source>
</evidence>
<comment type="caution">
    <text evidence="13">The sequence shown here is derived from an EMBL/GenBank/DDBJ whole genome shotgun (WGS) entry which is preliminary data.</text>
</comment>
<evidence type="ECO:0000256" key="9">
    <source>
        <dbReference type="ARBA" id="ARBA00023204"/>
    </source>
</evidence>
<dbReference type="InterPro" id="IPR018060">
    <property type="entry name" value="HTH_AraC"/>
</dbReference>
<keyword evidence="7" id="KW-0805">Transcription regulation</keyword>
<organism evidence="13 14">
    <name type="scientific">Fulvimarina endophytica</name>
    <dbReference type="NCBI Taxonomy" id="2293836"/>
    <lineage>
        <taxon>Bacteria</taxon>
        <taxon>Pseudomonadati</taxon>
        <taxon>Pseudomonadota</taxon>
        <taxon>Alphaproteobacteria</taxon>
        <taxon>Hyphomicrobiales</taxon>
        <taxon>Aurantimonadaceae</taxon>
        <taxon>Fulvimarina</taxon>
    </lineage>
</organism>
<dbReference type="SUPFAM" id="SSF46767">
    <property type="entry name" value="Methylated DNA-protein cysteine methyltransferase, C-terminal domain"/>
    <property type="match status" value="1"/>
</dbReference>
<dbReference type="GO" id="GO:0003700">
    <property type="term" value="F:DNA-binding transcription factor activity"/>
    <property type="evidence" value="ECO:0007669"/>
    <property type="project" value="InterPro"/>
</dbReference>
<dbReference type="SMART" id="SM00342">
    <property type="entry name" value="HTH_ARAC"/>
    <property type="match status" value="1"/>
</dbReference>
<dbReference type="InterPro" id="IPR009057">
    <property type="entry name" value="Homeodomain-like_sf"/>
</dbReference>
<dbReference type="Pfam" id="PF12833">
    <property type="entry name" value="HTH_18"/>
    <property type="match status" value="1"/>
</dbReference>
<dbReference type="GO" id="GO:0043565">
    <property type="term" value="F:sequence-specific DNA binding"/>
    <property type="evidence" value="ECO:0007669"/>
    <property type="project" value="InterPro"/>
</dbReference>
<dbReference type="SUPFAM" id="SSF53155">
    <property type="entry name" value="Methylated DNA-protein cysteine methyltransferase domain"/>
    <property type="match status" value="1"/>
</dbReference>
<dbReference type="Proteomes" id="UP000264310">
    <property type="component" value="Unassembled WGS sequence"/>
</dbReference>
<evidence type="ECO:0000256" key="3">
    <source>
        <dbReference type="ARBA" id="ARBA00011918"/>
    </source>
</evidence>
<name>A0A371X4D5_9HYPH</name>
<keyword evidence="8" id="KW-0804">Transcription</keyword>
<reference evidence="13 14" key="1">
    <citation type="submission" date="2018-08" db="EMBL/GenBank/DDBJ databases">
        <title>Fulvimarina sp. 85, whole genome shotgun sequence.</title>
        <authorList>
            <person name="Tuo L."/>
        </authorList>
    </citation>
    <scope>NUCLEOTIDE SEQUENCE [LARGE SCALE GENOMIC DNA]</scope>
    <source>
        <strain evidence="13 14">85</strain>
    </source>
</reference>
<evidence type="ECO:0000256" key="2">
    <source>
        <dbReference type="ARBA" id="ARBA00008711"/>
    </source>
</evidence>
<dbReference type="FunFam" id="1.10.10.10:FF:000214">
    <property type="entry name" value="Methylated-DNA--protein-cysteine methyltransferase"/>
    <property type="match status" value="1"/>
</dbReference>
<dbReference type="RefSeq" id="WP_116682486.1">
    <property type="nucleotide sequence ID" value="NZ_QURL01000003.1"/>
</dbReference>
<dbReference type="InterPro" id="IPR036631">
    <property type="entry name" value="MGMT_N_sf"/>
</dbReference>
<dbReference type="PANTHER" id="PTHR10815:SF13">
    <property type="entry name" value="METHYLATED-DNA--PROTEIN-CYSTEINE METHYLTRANSFERASE"/>
    <property type="match status" value="1"/>
</dbReference>
<keyword evidence="4 13" id="KW-0489">Methyltransferase</keyword>
<gene>
    <name evidence="13" type="ORF">DYI37_06800</name>
</gene>
<evidence type="ECO:0000313" key="14">
    <source>
        <dbReference type="Proteomes" id="UP000264310"/>
    </source>
</evidence>
<dbReference type="Pfam" id="PF01035">
    <property type="entry name" value="DNA_binding_1"/>
    <property type="match status" value="1"/>
</dbReference>
<dbReference type="InterPro" id="IPR014048">
    <property type="entry name" value="MethylDNA_cys_MeTrfase_DNA-bd"/>
</dbReference>
<evidence type="ECO:0000256" key="4">
    <source>
        <dbReference type="ARBA" id="ARBA00022603"/>
    </source>
</evidence>
<evidence type="ECO:0000256" key="11">
    <source>
        <dbReference type="SAM" id="MobiDB-lite"/>
    </source>
</evidence>
<dbReference type="Gene3D" id="1.10.10.60">
    <property type="entry name" value="Homeodomain-like"/>
    <property type="match status" value="1"/>
</dbReference>
<keyword evidence="14" id="KW-1185">Reference proteome</keyword>
<dbReference type="EC" id="2.1.1.63" evidence="3"/>
<evidence type="ECO:0000256" key="6">
    <source>
        <dbReference type="ARBA" id="ARBA00022763"/>
    </source>
</evidence>
<dbReference type="OrthoDB" id="9802228at2"/>
<evidence type="ECO:0000256" key="5">
    <source>
        <dbReference type="ARBA" id="ARBA00022679"/>
    </source>
</evidence>
<dbReference type="PROSITE" id="PS00374">
    <property type="entry name" value="MGMT"/>
    <property type="match status" value="1"/>
</dbReference>
<evidence type="ECO:0000256" key="8">
    <source>
        <dbReference type="ARBA" id="ARBA00023163"/>
    </source>
</evidence>
<accession>A0A371X4D5</accession>